<protein>
    <recommendedName>
        <fullName evidence="9">Cytochrome P450</fullName>
    </recommendedName>
</protein>
<reference evidence="7 8" key="1">
    <citation type="journal article" date="2019" name="ACS Chem. Biol.">
        <title>Identification and Mobilization of a Cryptic Antibiotic Biosynthesis Gene Locus from a Human-Pathogenic Nocardia Isolate.</title>
        <authorList>
            <person name="Herisse M."/>
            <person name="Ishida K."/>
            <person name="Porter J.L."/>
            <person name="Howden B."/>
            <person name="Hertweck C."/>
            <person name="Stinear T.P."/>
            <person name="Pidot S.J."/>
        </authorList>
    </citation>
    <scope>NUCLEOTIDE SEQUENCE [LARGE SCALE GENOMIC DNA]</scope>
    <source>
        <strain evidence="7 8">AUSMDU00012717</strain>
    </source>
</reference>
<keyword evidence="3" id="KW-0479">Metal-binding</keyword>
<evidence type="ECO:0000256" key="4">
    <source>
        <dbReference type="ARBA" id="ARBA00023002"/>
    </source>
</evidence>
<dbReference type="AlphaFoldDB" id="A0A6G9YQX1"/>
<dbReference type="KEGG" id="nah:F5544_38750"/>
<dbReference type="SUPFAM" id="SSF48264">
    <property type="entry name" value="Cytochrome P450"/>
    <property type="match status" value="1"/>
</dbReference>
<evidence type="ECO:0000256" key="6">
    <source>
        <dbReference type="ARBA" id="ARBA00023033"/>
    </source>
</evidence>
<evidence type="ECO:0000256" key="3">
    <source>
        <dbReference type="ARBA" id="ARBA00022723"/>
    </source>
</evidence>
<comment type="similarity">
    <text evidence="1">Belongs to the cytochrome P450 family.</text>
</comment>
<keyword evidence="4" id="KW-0560">Oxidoreductase</keyword>
<keyword evidence="2" id="KW-0349">Heme</keyword>
<dbReference type="CDD" id="cd00302">
    <property type="entry name" value="cytochrome_P450"/>
    <property type="match status" value="1"/>
</dbReference>
<evidence type="ECO:0000313" key="8">
    <source>
        <dbReference type="Proteomes" id="UP000503540"/>
    </source>
</evidence>
<dbReference type="PRINTS" id="PR00359">
    <property type="entry name" value="BP450"/>
</dbReference>
<proteinExistence type="inferred from homology"/>
<dbReference type="PANTHER" id="PTHR46696:SF1">
    <property type="entry name" value="CYTOCHROME P450 YJIB-RELATED"/>
    <property type="match status" value="1"/>
</dbReference>
<evidence type="ECO:0008006" key="9">
    <source>
        <dbReference type="Google" id="ProtNLM"/>
    </source>
</evidence>
<accession>A0A6G9YQX1</accession>
<dbReference type="Proteomes" id="UP000503540">
    <property type="component" value="Chromosome"/>
</dbReference>
<dbReference type="RefSeq" id="WP_167477797.1">
    <property type="nucleotide sequence ID" value="NZ_CP046172.1"/>
</dbReference>
<dbReference type="EMBL" id="CP046172">
    <property type="protein sequence ID" value="QIS15571.1"/>
    <property type="molecule type" value="Genomic_DNA"/>
</dbReference>
<evidence type="ECO:0000256" key="1">
    <source>
        <dbReference type="ARBA" id="ARBA00010617"/>
    </source>
</evidence>
<organism evidence="7 8">
    <name type="scientific">Nocardia arthritidis</name>
    <dbReference type="NCBI Taxonomy" id="228602"/>
    <lineage>
        <taxon>Bacteria</taxon>
        <taxon>Bacillati</taxon>
        <taxon>Actinomycetota</taxon>
        <taxon>Actinomycetes</taxon>
        <taxon>Mycobacteriales</taxon>
        <taxon>Nocardiaceae</taxon>
        <taxon>Nocardia</taxon>
    </lineage>
</organism>
<dbReference type="GO" id="GO:0016705">
    <property type="term" value="F:oxidoreductase activity, acting on paired donors, with incorporation or reduction of molecular oxygen"/>
    <property type="evidence" value="ECO:0007669"/>
    <property type="project" value="InterPro"/>
</dbReference>
<keyword evidence="5" id="KW-0408">Iron</keyword>
<evidence type="ECO:0000256" key="2">
    <source>
        <dbReference type="ARBA" id="ARBA00022617"/>
    </source>
</evidence>
<sequence>MEVTATIDGLRWDSTRNRLKVLRPDLADAVLRDRHIVAGIEREGATSPTRYPGEDEVPSISGFFQLWYTVNSNYTRFNTELRKVFTVRTTAEFADMFTELAAAQAAKMPAEGDLVTEFLSPYLMHSTFAMIGVPESDWPNLSKVSKLVIHLFKQQLLGETEHSPEIVRAHETVMRYLKSLTDRLLRGDRSSPFLDAARALAEDSAGTWPIAALIGQLLMAGIEPMIVGASITCREIWSDKQLLANARSDIFDIGEIAEEAMRVQPPFGNIFRFVVERCECLGMVLEPGTVVAIDISAVHLAQQPAAQPVRGCPVRPNAVLTFGKGMHYCLGANSARLQISTGLRELLTRRPELCVDPAAARIDTFNNLKEVRALPYTSQP</sequence>
<dbReference type="PANTHER" id="PTHR46696">
    <property type="entry name" value="P450, PUTATIVE (EUROFUNG)-RELATED"/>
    <property type="match status" value="1"/>
</dbReference>
<dbReference type="GO" id="GO:0004497">
    <property type="term" value="F:monooxygenase activity"/>
    <property type="evidence" value="ECO:0007669"/>
    <property type="project" value="UniProtKB-KW"/>
</dbReference>
<dbReference type="GO" id="GO:0020037">
    <property type="term" value="F:heme binding"/>
    <property type="evidence" value="ECO:0007669"/>
    <property type="project" value="InterPro"/>
</dbReference>
<dbReference type="InterPro" id="IPR017972">
    <property type="entry name" value="Cyt_P450_CS"/>
</dbReference>
<dbReference type="Gene3D" id="1.10.630.10">
    <property type="entry name" value="Cytochrome P450"/>
    <property type="match status" value="1"/>
</dbReference>
<evidence type="ECO:0000256" key="5">
    <source>
        <dbReference type="ARBA" id="ARBA00023004"/>
    </source>
</evidence>
<dbReference type="PROSITE" id="PS00086">
    <property type="entry name" value="CYTOCHROME_P450"/>
    <property type="match status" value="1"/>
</dbReference>
<dbReference type="InterPro" id="IPR036396">
    <property type="entry name" value="Cyt_P450_sf"/>
</dbReference>
<dbReference type="GO" id="GO:0005506">
    <property type="term" value="F:iron ion binding"/>
    <property type="evidence" value="ECO:0007669"/>
    <property type="project" value="InterPro"/>
</dbReference>
<keyword evidence="8" id="KW-1185">Reference proteome</keyword>
<evidence type="ECO:0000313" key="7">
    <source>
        <dbReference type="EMBL" id="QIS15571.1"/>
    </source>
</evidence>
<dbReference type="InterPro" id="IPR002397">
    <property type="entry name" value="Cyt_P450_B"/>
</dbReference>
<name>A0A6G9YQX1_9NOCA</name>
<gene>
    <name evidence="7" type="ORF">F5544_38750</name>
</gene>
<keyword evidence="6" id="KW-0503">Monooxygenase</keyword>